<protein>
    <submittedName>
        <fullName evidence="3">Type VI secretion system ImpA family N-terminal domain-containing protein</fullName>
    </submittedName>
</protein>
<dbReference type="InterPro" id="IPR017740">
    <property type="entry name" value="TssA-like"/>
</dbReference>
<evidence type="ECO:0000256" key="1">
    <source>
        <dbReference type="SAM" id="MobiDB-lite"/>
    </source>
</evidence>
<evidence type="ECO:0000259" key="2">
    <source>
        <dbReference type="Pfam" id="PF06812"/>
    </source>
</evidence>
<comment type="caution">
    <text evidence="3">The sequence shown here is derived from an EMBL/GenBank/DDBJ whole genome shotgun (WGS) entry which is preliminary data.</text>
</comment>
<reference evidence="3 4" key="1">
    <citation type="submission" date="2020-08" db="EMBL/GenBank/DDBJ databases">
        <title>Novel species isolated from subtropical streams in China.</title>
        <authorList>
            <person name="Lu H."/>
        </authorList>
    </citation>
    <scope>NUCLEOTIDE SEQUENCE [LARGE SCALE GENOMIC DNA]</scope>
    <source>
        <strain evidence="3 4">CY22W</strain>
    </source>
</reference>
<dbReference type="InterPro" id="IPR010657">
    <property type="entry name" value="ImpA_N"/>
</dbReference>
<name>A0ABR7A3N5_9BURK</name>
<dbReference type="Pfam" id="PF06812">
    <property type="entry name" value="ImpA_N"/>
    <property type="match status" value="1"/>
</dbReference>
<feature type="compositionally biased region" description="Polar residues" evidence="1">
    <location>
        <begin position="260"/>
        <end position="272"/>
    </location>
</feature>
<dbReference type="Proteomes" id="UP000654304">
    <property type="component" value="Unassembled WGS sequence"/>
</dbReference>
<dbReference type="RefSeq" id="WP_186903047.1">
    <property type="nucleotide sequence ID" value="NZ_JACOGD010000003.1"/>
</dbReference>
<feature type="domain" description="ImpA N-terminal" evidence="2">
    <location>
        <begin position="26"/>
        <end position="149"/>
    </location>
</feature>
<evidence type="ECO:0000313" key="3">
    <source>
        <dbReference type="EMBL" id="MBC3931257.1"/>
    </source>
</evidence>
<gene>
    <name evidence="3" type="ORF">H8K43_06180</name>
</gene>
<evidence type="ECO:0000313" key="4">
    <source>
        <dbReference type="Proteomes" id="UP000654304"/>
    </source>
</evidence>
<sequence>MKALQQLYSKLIDGLKPAENIPTQFLEPISEAAPCGDSLEYDNEFAVLRSRLEPRAEVQYGSFTSKAEEPDWSEIERDCLRLLLRSKDITLLIWYARCRTRSAGAEGVAQGLCALSAVLSRFEREVHPQLLIDNCIDPAVRANALAALCDPEGLLSDIRNVLISGNTSARLTVRDVERALAVPRLPNALDPDLVKRQLADLYTRQGSGIKALLSAGVHTQKIIDWAKANLKGEAPDLTSLQRLLATMTAFSQGLHFSEKVTPSKTAHPPNSSENHEADSIQESQTKSSAQSPGAESGRANLLSPFGNQTMAVSQEIGMSTEQQREHIRQLLSQARIWIEKNEPSSPVALLLKQAERLWGKRFSEVAHFIPADLLKAWDEEEG</sequence>
<feature type="region of interest" description="Disordered" evidence="1">
    <location>
        <begin position="260"/>
        <end position="305"/>
    </location>
</feature>
<dbReference type="EMBL" id="JACOGD010000003">
    <property type="protein sequence ID" value="MBC3931257.1"/>
    <property type="molecule type" value="Genomic_DNA"/>
</dbReference>
<dbReference type="PANTHER" id="PTHR37951">
    <property type="entry name" value="CYTOPLASMIC PROTEIN-RELATED"/>
    <property type="match status" value="1"/>
</dbReference>
<accession>A0ABR7A3N5</accession>
<dbReference type="PANTHER" id="PTHR37951:SF1">
    <property type="entry name" value="TYPE VI SECRETION SYSTEM COMPONENT TSSA1"/>
    <property type="match status" value="1"/>
</dbReference>
<keyword evidence="4" id="KW-1185">Reference proteome</keyword>
<organism evidence="3 4">
    <name type="scientific">Undibacterium curvum</name>
    <dbReference type="NCBI Taxonomy" id="2762294"/>
    <lineage>
        <taxon>Bacteria</taxon>
        <taxon>Pseudomonadati</taxon>
        <taxon>Pseudomonadota</taxon>
        <taxon>Betaproteobacteria</taxon>
        <taxon>Burkholderiales</taxon>
        <taxon>Oxalobacteraceae</taxon>
        <taxon>Undibacterium</taxon>
    </lineage>
</organism>
<proteinExistence type="predicted"/>
<feature type="compositionally biased region" description="Polar residues" evidence="1">
    <location>
        <begin position="280"/>
        <end position="293"/>
    </location>
</feature>